<dbReference type="RefSeq" id="WP_207681686.1">
    <property type="nucleotide sequence ID" value="NZ_CP061800.1"/>
</dbReference>
<dbReference type="EMBL" id="CP061800">
    <property type="protein sequence ID" value="QTA85775.1"/>
    <property type="molecule type" value="Genomic_DNA"/>
</dbReference>
<evidence type="ECO:0000313" key="2">
    <source>
        <dbReference type="EMBL" id="QTA85775.1"/>
    </source>
</evidence>
<dbReference type="PANTHER" id="PTHR37951">
    <property type="entry name" value="CYTOPLASMIC PROTEIN-RELATED"/>
    <property type="match status" value="1"/>
</dbReference>
<dbReference type="InterPro" id="IPR010657">
    <property type="entry name" value="ImpA_N"/>
</dbReference>
<protein>
    <submittedName>
        <fullName evidence="2">Type VI secretion system protein domain-containing protein, ImpA-like</fullName>
    </submittedName>
</protein>
<sequence>MNTYSKESVLSESGDKDALYLEIERLLHPISEAEPSGENLRYEGTYDKIKDARREDDPILSREIHEPKELKKADWNSVKDICFNALETRSKDLQLAAWLLEAFLHLYGFAGVREGLRLMVGLCEKFWDTIHPEIVGDDLEWRLSPFIWMNKTLSLKLKFKPMTMPHSEDSPSYTFADWESTGIWEKLNGGKGETAPKRAMPRVSREQFLGSVSLTSGSFYARQFKELNDCLSLLTTLERFLEERCGKEAPSLNEFKDTLEGIQRLADKFLGEKPSDITESDISLDSEDMEIHTEQDADGKQAAVPSAIRNRADAYRMLSMAADYLLIHEPHSPTPYLVKRAVSWGNMTLTELLRELVNDEHDLQQIFKLLGLKVAEK</sequence>
<dbReference type="InterPro" id="IPR017740">
    <property type="entry name" value="TssA-like"/>
</dbReference>
<proteinExistence type="predicted"/>
<evidence type="ECO:0000259" key="1">
    <source>
        <dbReference type="Pfam" id="PF06812"/>
    </source>
</evidence>
<dbReference type="NCBIfam" id="TIGR03363">
    <property type="entry name" value="VI_chp_8"/>
    <property type="match status" value="1"/>
</dbReference>
<keyword evidence="3" id="KW-1185">Reference proteome</keyword>
<name>A0A975BI71_9BACT</name>
<dbReference type="Proteomes" id="UP000663722">
    <property type="component" value="Chromosome"/>
</dbReference>
<accession>A0A975BI71</accession>
<reference evidence="2" key="1">
    <citation type="journal article" date="2021" name="Microb. Physiol.">
        <title>Proteogenomic Insights into the Physiology of Marine, Sulfate-Reducing, Filamentous Desulfonema limicola and Desulfonema magnum.</title>
        <authorList>
            <person name="Schnaars V."/>
            <person name="Wohlbrand L."/>
            <person name="Scheve S."/>
            <person name="Hinrichs C."/>
            <person name="Reinhardt R."/>
            <person name="Rabus R."/>
        </authorList>
    </citation>
    <scope>NUCLEOTIDE SEQUENCE</scope>
    <source>
        <strain evidence="2">4be13</strain>
    </source>
</reference>
<feature type="domain" description="ImpA N-terminal" evidence="1">
    <location>
        <begin position="27"/>
        <end position="150"/>
    </location>
</feature>
<organism evidence="2 3">
    <name type="scientific">Desulfonema magnum</name>
    <dbReference type="NCBI Taxonomy" id="45655"/>
    <lineage>
        <taxon>Bacteria</taxon>
        <taxon>Pseudomonadati</taxon>
        <taxon>Thermodesulfobacteriota</taxon>
        <taxon>Desulfobacteria</taxon>
        <taxon>Desulfobacterales</taxon>
        <taxon>Desulfococcaceae</taxon>
        <taxon>Desulfonema</taxon>
    </lineage>
</organism>
<dbReference type="KEGG" id="dmm:dnm_017900"/>
<dbReference type="Pfam" id="PF06812">
    <property type="entry name" value="ImpA_N"/>
    <property type="match status" value="1"/>
</dbReference>
<dbReference type="AlphaFoldDB" id="A0A975BI71"/>
<evidence type="ECO:0000313" key="3">
    <source>
        <dbReference type="Proteomes" id="UP000663722"/>
    </source>
</evidence>
<dbReference type="PANTHER" id="PTHR37951:SF1">
    <property type="entry name" value="TYPE VI SECRETION SYSTEM COMPONENT TSSA1"/>
    <property type="match status" value="1"/>
</dbReference>
<gene>
    <name evidence="2" type="ORF">dnm_017900</name>
</gene>